<dbReference type="Proteomes" id="UP001614394">
    <property type="component" value="Unassembled WGS sequence"/>
</dbReference>
<name>A0ABW8C7B0_9ACTN</name>
<evidence type="ECO:0000313" key="3">
    <source>
        <dbReference type="Proteomes" id="UP001614394"/>
    </source>
</evidence>
<sequence length="230" mass="25088">MKPTDATTEATRSAAEIRAYLVGRLNAALPRPEMFGGEIALRTLLDHLAFVDDREQAWGDENQALRASGAFQATGVIGGFALLLPDHRDQKAAASVYAEFAHRNGWLELDRALTPEEYQALLGEVPAWCAENKWFTDVVESFGPPSLLIGGTNPQFSKTLGYATERPEDPMIFFHLWNGTRPGNPPGGAPMYGQPVVMAVRRADGGDGPFSGTFTFTPEGAHRRPPAQEY</sequence>
<gene>
    <name evidence="2" type="ORF">ACIGXA_17520</name>
</gene>
<dbReference type="EMBL" id="JBITYG010000004">
    <property type="protein sequence ID" value="MFI9102319.1"/>
    <property type="molecule type" value="Genomic_DNA"/>
</dbReference>
<comment type="caution">
    <text evidence="2">The sequence shown here is derived from an EMBL/GenBank/DDBJ whole genome shotgun (WGS) entry which is preliminary data.</text>
</comment>
<organism evidence="2 3">
    <name type="scientific">Streptomyces fildesensis</name>
    <dbReference type="NCBI Taxonomy" id="375757"/>
    <lineage>
        <taxon>Bacteria</taxon>
        <taxon>Bacillati</taxon>
        <taxon>Actinomycetota</taxon>
        <taxon>Actinomycetes</taxon>
        <taxon>Kitasatosporales</taxon>
        <taxon>Streptomycetaceae</taxon>
        <taxon>Streptomyces</taxon>
    </lineage>
</organism>
<reference evidence="2 3" key="1">
    <citation type="submission" date="2024-10" db="EMBL/GenBank/DDBJ databases">
        <title>The Natural Products Discovery Center: Release of the First 8490 Sequenced Strains for Exploring Actinobacteria Biosynthetic Diversity.</title>
        <authorList>
            <person name="Kalkreuter E."/>
            <person name="Kautsar S.A."/>
            <person name="Yang D."/>
            <person name="Bader C.D."/>
            <person name="Teijaro C.N."/>
            <person name="Fluegel L."/>
            <person name="Davis C.M."/>
            <person name="Simpson J.R."/>
            <person name="Lauterbach L."/>
            <person name="Steele A.D."/>
            <person name="Gui C."/>
            <person name="Meng S."/>
            <person name="Li G."/>
            <person name="Viehrig K."/>
            <person name="Ye F."/>
            <person name="Su P."/>
            <person name="Kiefer A.F."/>
            <person name="Nichols A."/>
            <person name="Cepeda A.J."/>
            <person name="Yan W."/>
            <person name="Fan B."/>
            <person name="Jiang Y."/>
            <person name="Adhikari A."/>
            <person name="Zheng C.-J."/>
            <person name="Schuster L."/>
            <person name="Cowan T.M."/>
            <person name="Smanski M.J."/>
            <person name="Chevrette M.G."/>
            <person name="De Carvalho L.P.S."/>
            <person name="Shen B."/>
        </authorList>
    </citation>
    <scope>NUCLEOTIDE SEQUENCE [LARGE SCALE GENOMIC DNA]</scope>
    <source>
        <strain evidence="2 3">NPDC053399</strain>
    </source>
</reference>
<accession>A0ABW8C7B0</accession>
<feature type="region of interest" description="Disordered" evidence="1">
    <location>
        <begin position="208"/>
        <end position="230"/>
    </location>
</feature>
<keyword evidence="3" id="KW-1185">Reference proteome</keyword>
<protein>
    <submittedName>
        <fullName evidence="2">Uncharacterized protein</fullName>
    </submittedName>
</protein>
<evidence type="ECO:0000313" key="2">
    <source>
        <dbReference type="EMBL" id="MFI9102319.1"/>
    </source>
</evidence>
<proteinExistence type="predicted"/>
<dbReference type="RefSeq" id="WP_399649793.1">
    <property type="nucleotide sequence ID" value="NZ_JBITYG010000004.1"/>
</dbReference>
<evidence type="ECO:0000256" key="1">
    <source>
        <dbReference type="SAM" id="MobiDB-lite"/>
    </source>
</evidence>